<proteinExistence type="predicted"/>
<dbReference type="HOGENOM" id="CLU_214224_0_0_11"/>
<dbReference type="Proteomes" id="UP000006740">
    <property type="component" value="Chromosome"/>
</dbReference>
<reference evidence="1 2" key="1">
    <citation type="journal article" date="2010" name="J. Bacteriol.">
        <title>Complete genome sequence of Bifidobacterium longum JDM301.</title>
        <authorList>
            <person name="Wei Y.X."/>
            <person name="Zhang Z.Y."/>
            <person name="Liu C."/>
            <person name="Zhu Y.Z."/>
            <person name="Zhu Y.Q."/>
            <person name="Zheng H."/>
            <person name="Zhao G.P."/>
            <person name="Wang S."/>
            <person name="Guo X.K."/>
        </authorList>
    </citation>
    <scope>NUCLEOTIDE SEQUENCE [LARGE SCALE GENOMIC DNA]</scope>
    <source>
        <strain evidence="1 2">JDM301</strain>
    </source>
</reference>
<gene>
    <name evidence="1" type="ordered locus">BLJ_0587</name>
</gene>
<evidence type="ECO:0000313" key="2">
    <source>
        <dbReference type="Proteomes" id="UP000006740"/>
    </source>
</evidence>
<evidence type="ECO:0000313" key="1">
    <source>
        <dbReference type="EMBL" id="ADH00063.1"/>
    </source>
</evidence>
<name>D6ZT57_BIFLJ</name>
<dbReference type="EMBL" id="CP002010">
    <property type="protein sequence ID" value="ADH00063.1"/>
    <property type="molecule type" value="Genomic_DNA"/>
</dbReference>
<dbReference type="KEGG" id="bll:BLJ_0587"/>
<accession>D6ZT57</accession>
<dbReference type="AlphaFoldDB" id="D6ZT57"/>
<protein>
    <submittedName>
        <fullName evidence="1">Uncharacterized protein</fullName>
    </submittedName>
</protein>
<sequence length="40" mass="4473">MRQPIPFHTRSCSAADAIAARWFRMGQCAKTGLKRALIVL</sequence>
<organism evidence="1 2">
    <name type="scientific">Bifidobacterium longum subsp. longum (strain JDM301)</name>
    <dbReference type="NCBI Taxonomy" id="759350"/>
    <lineage>
        <taxon>Bacteria</taxon>
        <taxon>Bacillati</taxon>
        <taxon>Actinomycetota</taxon>
        <taxon>Actinomycetes</taxon>
        <taxon>Bifidobacteriales</taxon>
        <taxon>Bifidobacteriaceae</taxon>
        <taxon>Bifidobacterium</taxon>
    </lineage>
</organism>